<sequence length="272" mass="30866">MRIHIKFSILLITILLASCTDVIDVNVPEAEPRLVVEASLDWEQGTEGNVQTILLSLSTPYFDSETINYVTGAEVKVTNNNTSEVFNFLDNNNGAYTTTNFMPIVDNEYSLEITYNGETYSAVETLMPVTGINSVYQSKDQGFNKDFLEVNVTFDDPADIENFYLIKFQQQGNFLPELFDISDEFTDGNEMHVFYEKEEFKAGDVVEINLNGISKQYYNFIRLLIEQSSDGGPFATIPAQLKGNCINQTTPENYAFGYFRLTEVSKEIYTFK</sequence>
<keyword evidence="1" id="KW-0732">Signal</keyword>
<dbReference type="PROSITE" id="PS51257">
    <property type="entry name" value="PROKAR_LIPOPROTEIN"/>
    <property type="match status" value="1"/>
</dbReference>
<reference evidence="2 3" key="1">
    <citation type="submission" date="2017-06" db="EMBL/GenBank/DDBJ databases">
        <authorList>
            <person name="Kim H.J."/>
            <person name="Triplett B.A."/>
        </authorList>
    </citation>
    <scope>NUCLEOTIDE SEQUENCE [LARGE SCALE GENOMIC DNA]</scope>
    <source>
        <strain evidence="2 3">DSM 29150</strain>
    </source>
</reference>
<dbReference type="OrthoDB" id="1430047at2"/>
<dbReference type="EMBL" id="FZNT01000003">
    <property type="protein sequence ID" value="SNR44142.1"/>
    <property type="molecule type" value="Genomic_DNA"/>
</dbReference>
<feature type="chain" id="PRO_5012805471" description="DUF4249 domain-containing protein" evidence="1">
    <location>
        <begin position="18"/>
        <end position="272"/>
    </location>
</feature>
<dbReference type="Pfam" id="PF14054">
    <property type="entry name" value="DUF4249"/>
    <property type="match status" value="1"/>
</dbReference>
<name>A0A238WC68_9FLAO</name>
<dbReference type="InterPro" id="IPR025345">
    <property type="entry name" value="DUF4249"/>
</dbReference>
<dbReference type="RefSeq" id="WP_089381105.1">
    <property type="nucleotide sequence ID" value="NZ_FZNT01000003.1"/>
</dbReference>
<dbReference type="Proteomes" id="UP000198384">
    <property type="component" value="Unassembled WGS sequence"/>
</dbReference>
<feature type="signal peptide" evidence="1">
    <location>
        <begin position="1"/>
        <end position="17"/>
    </location>
</feature>
<organism evidence="2 3">
    <name type="scientific">Lutibacter agarilyticus</name>
    <dbReference type="NCBI Taxonomy" id="1109740"/>
    <lineage>
        <taxon>Bacteria</taxon>
        <taxon>Pseudomonadati</taxon>
        <taxon>Bacteroidota</taxon>
        <taxon>Flavobacteriia</taxon>
        <taxon>Flavobacteriales</taxon>
        <taxon>Flavobacteriaceae</taxon>
        <taxon>Lutibacter</taxon>
    </lineage>
</organism>
<evidence type="ECO:0000256" key="1">
    <source>
        <dbReference type="SAM" id="SignalP"/>
    </source>
</evidence>
<evidence type="ECO:0000313" key="3">
    <source>
        <dbReference type="Proteomes" id="UP000198384"/>
    </source>
</evidence>
<dbReference type="AlphaFoldDB" id="A0A238WC68"/>
<evidence type="ECO:0000313" key="2">
    <source>
        <dbReference type="EMBL" id="SNR44142.1"/>
    </source>
</evidence>
<proteinExistence type="predicted"/>
<protein>
    <recommendedName>
        <fullName evidence="4">DUF4249 domain-containing protein</fullName>
    </recommendedName>
</protein>
<keyword evidence="3" id="KW-1185">Reference proteome</keyword>
<accession>A0A238WC68</accession>
<evidence type="ECO:0008006" key="4">
    <source>
        <dbReference type="Google" id="ProtNLM"/>
    </source>
</evidence>
<gene>
    <name evidence="2" type="ORF">SAMN06265371_10372</name>
</gene>